<name>A0A644Z2S5_9ZZZZ</name>
<feature type="compositionally biased region" description="Basic and acidic residues" evidence="1">
    <location>
        <begin position="216"/>
        <end position="238"/>
    </location>
</feature>
<dbReference type="AlphaFoldDB" id="A0A644Z2S5"/>
<comment type="caution">
    <text evidence="2">The sequence shown here is derived from an EMBL/GenBank/DDBJ whole genome shotgun (WGS) entry which is preliminary data.</text>
</comment>
<feature type="compositionally biased region" description="Acidic residues" evidence="1">
    <location>
        <begin position="294"/>
        <end position="304"/>
    </location>
</feature>
<feature type="compositionally biased region" description="Basic and acidic residues" evidence="1">
    <location>
        <begin position="267"/>
        <end position="293"/>
    </location>
</feature>
<sequence>MDAGDPDQIDGSLGGECEREGPGVVAGGAGQCVQRQADEQDADQAGDEAAHDHHAGAGADPLRRLGRPDVVERDVGTRATHRDRHDQHDQQPDRRRRRPQQRDRPGGHLDPDQGEREPGPVAGVAGGQSAHHRADRRRHGGAEGEQAAGQRGGVAQPGRQVRVAPHQREHHRGEAGGEVDPERQRGGRIAADRPDPGDDGRQRPGAVRMPPAGRRVAGEHCHQDGRDDRGGGGDEEGRAPAVRPEQGPERDSAEDLAEAADQAGQLGEDRDDPRREPRRDQPDDGVERHRVPQPDEDAPDDSDGEVVGGRDEQLAGGHHDRTGGDHDPGSQPVQDETDRDLGGRVDTELQHDEHRHEPGTHAEVLGGRDAGDAEGGALHDRHRVHEHPDRPHRPRSTTVHAPHRRIRRGHVPERGPATRVSS</sequence>
<feature type="compositionally biased region" description="Low complexity" evidence="1">
    <location>
        <begin position="144"/>
        <end position="163"/>
    </location>
</feature>
<accession>A0A644Z2S5</accession>
<reference evidence="2" key="1">
    <citation type="submission" date="2019-08" db="EMBL/GenBank/DDBJ databases">
        <authorList>
            <person name="Kucharzyk K."/>
            <person name="Murdoch R.W."/>
            <person name="Higgins S."/>
            <person name="Loffler F."/>
        </authorList>
    </citation>
    <scope>NUCLEOTIDE SEQUENCE</scope>
</reference>
<feature type="compositionally biased region" description="Basic and acidic residues" evidence="1">
    <location>
        <begin position="83"/>
        <end position="93"/>
    </location>
</feature>
<feature type="compositionally biased region" description="Basic residues" evidence="1">
    <location>
        <begin position="130"/>
        <end position="139"/>
    </location>
</feature>
<feature type="compositionally biased region" description="Basic and acidic residues" evidence="1">
    <location>
        <begin position="100"/>
        <end position="118"/>
    </location>
</feature>
<dbReference type="EMBL" id="VSSQ01007017">
    <property type="protein sequence ID" value="MPM34578.1"/>
    <property type="molecule type" value="Genomic_DNA"/>
</dbReference>
<evidence type="ECO:0000256" key="1">
    <source>
        <dbReference type="SAM" id="MobiDB-lite"/>
    </source>
</evidence>
<feature type="region of interest" description="Disordered" evidence="1">
    <location>
        <begin position="1"/>
        <end position="422"/>
    </location>
</feature>
<protein>
    <submittedName>
        <fullName evidence="2">Uncharacterized protein</fullName>
    </submittedName>
</protein>
<feature type="compositionally biased region" description="Basic and acidic residues" evidence="1">
    <location>
        <begin position="308"/>
        <end position="328"/>
    </location>
</feature>
<evidence type="ECO:0000313" key="2">
    <source>
        <dbReference type="EMBL" id="MPM34578.1"/>
    </source>
</evidence>
<proteinExistence type="predicted"/>
<organism evidence="2">
    <name type="scientific">bioreactor metagenome</name>
    <dbReference type="NCBI Taxonomy" id="1076179"/>
    <lineage>
        <taxon>unclassified sequences</taxon>
        <taxon>metagenomes</taxon>
        <taxon>ecological metagenomes</taxon>
    </lineage>
</organism>
<feature type="compositionally biased region" description="Basic residues" evidence="1">
    <location>
        <begin position="392"/>
        <end position="409"/>
    </location>
</feature>
<gene>
    <name evidence="2" type="ORF">SDC9_81164</name>
</gene>
<feature type="compositionally biased region" description="Basic and acidic residues" evidence="1">
    <location>
        <begin position="171"/>
        <end position="202"/>
    </location>
</feature>
<feature type="compositionally biased region" description="Basic and acidic residues" evidence="1">
    <location>
        <begin position="48"/>
        <end position="76"/>
    </location>
</feature>
<feature type="compositionally biased region" description="Basic and acidic residues" evidence="1">
    <location>
        <begin position="339"/>
        <end position="360"/>
    </location>
</feature>